<dbReference type="Proteomes" id="UP000596742">
    <property type="component" value="Unassembled WGS sequence"/>
</dbReference>
<reference evidence="2" key="1">
    <citation type="submission" date="2018-11" db="EMBL/GenBank/DDBJ databases">
        <authorList>
            <person name="Alioto T."/>
            <person name="Alioto T."/>
        </authorList>
    </citation>
    <scope>NUCLEOTIDE SEQUENCE</scope>
</reference>
<proteinExistence type="predicted"/>
<name>A0A8B6CBT6_MYTGA</name>
<keyword evidence="3" id="KW-1185">Reference proteome</keyword>
<comment type="caution">
    <text evidence="2">The sequence shown here is derived from an EMBL/GenBank/DDBJ whole genome shotgun (WGS) entry which is preliminary data.</text>
</comment>
<feature type="chain" id="PRO_5032818351" evidence="1">
    <location>
        <begin position="23"/>
        <end position="320"/>
    </location>
</feature>
<keyword evidence="1" id="KW-0732">Signal</keyword>
<protein>
    <submittedName>
        <fullName evidence="2">Uncharacterized protein</fullName>
    </submittedName>
</protein>
<organism evidence="2 3">
    <name type="scientific">Mytilus galloprovincialis</name>
    <name type="common">Mediterranean mussel</name>
    <dbReference type="NCBI Taxonomy" id="29158"/>
    <lineage>
        <taxon>Eukaryota</taxon>
        <taxon>Metazoa</taxon>
        <taxon>Spiralia</taxon>
        <taxon>Lophotrochozoa</taxon>
        <taxon>Mollusca</taxon>
        <taxon>Bivalvia</taxon>
        <taxon>Autobranchia</taxon>
        <taxon>Pteriomorphia</taxon>
        <taxon>Mytilida</taxon>
        <taxon>Mytiloidea</taxon>
        <taxon>Mytilidae</taxon>
        <taxon>Mytilinae</taxon>
        <taxon>Mytilus</taxon>
    </lineage>
</organism>
<feature type="signal peptide" evidence="1">
    <location>
        <begin position="1"/>
        <end position="22"/>
    </location>
</feature>
<evidence type="ECO:0000256" key="1">
    <source>
        <dbReference type="SAM" id="SignalP"/>
    </source>
</evidence>
<accession>A0A8B6CBT6</accession>
<evidence type="ECO:0000313" key="2">
    <source>
        <dbReference type="EMBL" id="VDI02901.1"/>
    </source>
</evidence>
<sequence>MHTQLSFTTLFVIVPILYTVIADSCNNSSCDSVKMPLLSNNLKAPLFADFDVSALNEQLKDYIDQNIISTFTKQVEDIVSKKQSDIGTHMLKEYMSKLEQSDVLHGETFSRMFNEFEQRFFNLSEKQSENATKLMTDVKEWKTTLMETMKEHSGKLQKSETAYEKKLLEILRNYSYQSVKISGEVAKNITDLKTNIEEWKNNLGNDLVKSITNNLTQTAKDVKEWKTQFTDSLQEHIRKLQKSEIAHEKKMLEIQRNYSDQSVNISGEATQNITDLKTNIEEWKNNLGTDLVKSITNNLTQTAKDVEEWKNMFSRTVARK</sequence>
<dbReference type="AlphaFoldDB" id="A0A8B6CBT6"/>
<evidence type="ECO:0000313" key="3">
    <source>
        <dbReference type="Proteomes" id="UP000596742"/>
    </source>
</evidence>
<dbReference type="OrthoDB" id="6171669at2759"/>
<dbReference type="EMBL" id="UYJE01001530">
    <property type="protein sequence ID" value="VDI02901.1"/>
    <property type="molecule type" value="Genomic_DNA"/>
</dbReference>
<gene>
    <name evidence="2" type="ORF">MGAL_10B058366</name>
</gene>